<organism evidence="1 2">
    <name type="scientific">Elysia crispata</name>
    <name type="common">lettuce slug</name>
    <dbReference type="NCBI Taxonomy" id="231223"/>
    <lineage>
        <taxon>Eukaryota</taxon>
        <taxon>Metazoa</taxon>
        <taxon>Spiralia</taxon>
        <taxon>Lophotrochozoa</taxon>
        <taxon>Mollusca</taxon>
        <taxon>Gastropoda</taxon>
        <taxon>Heterobranchia</taxon>
        <taxon>Euthyneura</taxon>
        <taxon>Panpulmonata</taxon>
        <taxon>Sacoglossa</taxon>
        <taxon>Placobranchoidea</taxon>
        <taxon>Plakobranchidae</taxon>
        <taxon>Elysia</taxon>
    </lineage>
</organism>
<dbReference type="EMBL" id="JAWDGP010005594">
    <property type="protein sequence ID" value="KAK3755553.1"/>
    <property type="molecule type" value="Genomic_DNA"/>
</dbReference>
<evidence type="ECO:0000313" key="2">
    <source>
        <dbReference type="Proteomes" id="UP001283361"/>
    </source>
</evidence>
<protein>
    <submittedName>
        <fullName evidence="1">Uncharacterized protein</fullName>
    </submittedName>
</protein>
<proteinExistence type="predicted"/>
<name>A0AAE1D385_9GAST</name>
<dbReference type="Proteomes" id="UP001283361">
    <property type="component" value="Unassembled WGS sequence"/>
</dbReference>
<comment type="caution">
    <text evidence="1">The sequence shown here is derived from an EMBL/GenBank/DDBJ whole genome shotgun (WGS) entry which is preliminary data.</text>
</comment>
<evidence type="ECO:0000313" key="1">
    <source>
        <dbReference type="EMBL" id="KAK3755553.1"/>
    </source>
</evidence>
<dbReference type="AlphaFoldDB" id="A0AAE1D385"/>
<gene>
    <name evidence="1" type="ORF">RRG08_012775</name>
</gene>
<keyword evidence="2" id="KW-1185">Reference proteome</keyword>
<sequence>MCADRRSHSALEMLVDDLHAEKERTISTFLCHSGSEDFLWGLVRLLGNDTPRFDRFYKSSFDFLVTSPLGAPY</sequence>
<reference evidence="1" key="1">
    <citation type="journal article" date="2023" name="G3 (Bethesda)">
        <title>A reference genome for the long-term kleptoplast-retaining sea slug Elysia crispata morphotype clarki.</title>
        <authorList>
            <person name="Eastman K.E."/>
            <person name="Pendleton A.L."/>
            <person name="Shaikh M.A."/>
            <person name="Suttiyut T."/>
            <person name="Ogas R."/>
            <person name="Tomko P."/>
            <person name="Gavelis G."/>
            <person name="Widhalm J.R."/>
            <person name="Wisecaver J.H."/>
        </authorList>
    </citation>
    <scope>NUCLEOTIDE SEQUENCE</scope>
    <source>
        <strain evidence="1">ECLA1</strain>
    </source>
</reference>
<accession>A0AAE1D385</accession>